<sequence>MIENELAEFTIEWSRKSENNLSAAVDIYLNESTNIDSIIQSINEKYSQNVFYCFSYSNIPNLLTMVVWTKTIQDFQKIQEELQTEGFKDIIPHIFLFSQNYDCWVDQLLRTK</sequence>
<protein>
    <recommendedName>
        <fullName evidence="2">Transcription regulator AsnC/Lrp ligand binding domain-containing protein</fullName>
    </recommendedName>
</protein>
<dbReference type="AlphaFoldDB" id="X1EK47"/>
<gene>
    <name evidence="1" type="ORF">S01H4_57666</name>
</gene>
<organism evidence="1">
    <name type="scientific">marine sediment metagenome</name>
    <dbReference type="NCBI Taxonomy" id="412755"/>
    <lineage>
        <taxon>unclassified sequences</taxon>
        <taxon>metagenomes</taxon>
        <taxon>ecological metagenomes</taxon>
    </lineage>
</organism>
<comment type="caution">
    <text evidence="1">The sequence shown here is derived from an EMBL/GenBank/DDBJ whole genome shotgun (WGS) entry which is preliminary data.</text>
</comment>
<proteinExistence type="predicted"/>
<name>X1EK47_9ZZZZ</name>
<accession>X1EK47</accession>
<evidence type="ECO:0000313" key="1">
    <source>
        <dbReference type="EMBL" id="GAH09008.1"/>
    </source>
</evidence>
<reference evidence="1" key="1">
    <citation type="journal article" date="2014" name="Front. Microbiol.">
        <title>High frequency of phylogenetically diverse reductive dehalogenase-homologous genes in deep subseafloor sedimentary metagenomes.</title>
        <authorList>
            <person name="Kawai M."/>
            <person name="Futagami T."/>
            <person name="Toyoda A."/>
            <person name="Takaki Y."/>
            <person name="Nishi S."/>
            <person name="Hori S."/>
            <person name="Arai W."/>
            <person name="Tsubouchi T."/>
            <person name="Morono Y."/>
            <person name="Uchiyama I."/>
            <person name="Ito T."/>
            <person name="Fujiyama A."/>
            <person name="Inagaki F."/>
            <person name="Takami H."/>
        </authorList>
    </citation>
    <scope>NUCLEOTIDE SEQUENCE</scope>
    <source>
        <strain evidence="1">Expedition CK06-06</strain>
    </source>
</reference>
<dbReference type="EMBL" id="BART01033593">
    <property type="protein sequence ID" value="GAH09008.1"/>
    <property type="molecule type" value="Genomic_DNA"/>
</dbReference>
<evidence type="ECO:0008006" key="2">
    <source>
        <dbReference type="Google" id="ProtNLM"/>
    </source>
</evidence>